<dbReference type="GO" id="GO:0000462">
    <property type="term" value="P:maturation of SSU-rRNA from tricistronic rRNA transcript (SSU-rRNA, 5.8S rRNA, LSU-rRNA)"/>
    <property type="evidence" value="ECO:0007669"/>
    <property type="project" value="InterPro"/>
</dbReference>
<dbReference type="PANTHER" id="PTHR23271">
    <property type="entry name" value="HEPATOCELLULAR CARCINOMA-ASSOCIATED ANTIGEN 66"/>
    <property type="match status" value="1"/>
</dbReference>
<evidence type="ECO:0000256" key="3">
    <source>
        <dbReference type="ARBA" id="ARBA00022552"/>
    </source>
</evidence>
<evidence type="ECO:0000313" key="7">
    <source>
        <dbReference type="EMBL" id="ODQ68114.1"/>
    </source>
</evidence>
<accession>A0A1E3PS94</accession>
<dbReference type="GO" id="GO:0030515">
    <property type="term" value="F:snoRNA binding"/>
    <property type="evidence" value="ECO:0007669"/>
    <property type="project" value="InterPro"/>
</dbReference>
<name>A0A1E3PS94_9ASCO</name>
<evidence type="ECO:0000259" key="6">
    <source>
        <dbReference type="Pfam" id="PF08640"/>
    </source>
</evidence>
<keyword evidence="8" id="KW-1185">Reference proteome</keyword>
<feature type="domain" description="U3 small nucleolar RNA-associated protein 6 N-terminal" evidence="6">
    <location>
        <begin position="9"/>
        <end position="90"/>
    </location>
</feature>
<dbReference type="GO" id="GO:0032040">
    <property type="term" value="C:small-subunit processome"/>
    <property type="evidence" value="ECO:0007669"/>
    <property type="project" value="TreeGrafter"/>
</dbReference>
<keyword evidence="5" id="KW-0539">Nucleus</keyword>
<dbReference type="AlphaFoldDB" id="A0A1E3PS94"/>
<gene>
    <name evidence="7" type="ORF">NADFUDRAFT_48769</name>
</gene>
<keyword evidence="4" id="KW-0677">Repeat</keyword>
<evidence type="ECO:0000256" key="4">
    <source>
        <dbReference type="ARBA" id="ARBA00022737"/>
    </source>
</evidence>
<dbReference type="InterPro" id="IPR013949">
    <property type="entry name" value="Utp6"/>
</dbReference>
<dbReference type="Proteomes" id="UP000095009">
    <property type="component" value="Unassembled WGS sequence"/>
</dbReference>
<comment type="subcellular location">
    <subcellularLocation>
        <location evidence="1">Nucleus</location>
        <location evidence="1">Nucleolus</location>
    </subcellularLocation>
</comment>
<dbReference type="InterPro" id="IPR055347">
    <property type="entry name" value="UTP6_N"/>
</dbReference>
<dbReference type="SUPFAM" id="SSF48452">
    <property type="entry name" value="TPR-like"/>
    <property type="match status" value="1"/>
</dbReference>
<protein>
    <recommendedName>
        <fullName evidence="6">U3 small nucleolar RNA-associated protein 6 N-terminal domain-containing protein</fullName>
    </recommendedName>
</protein>
<sequence>MSEKVRYYLEQSIPELEDLKKKGLFTKDELTNIMRKRTDFEHRIAGRAARSRDFIKYAQFEINLESLRRKRVARLGPGGRASVSDWAGSKRVFFIFDRATKKFLSDMTLWTQYIDYAKKQNAIQILTKIFTRLLQLHPTKPGIWVMAAKYEMEENASMKAARSLMQRGLRFNKDSEQLWLEYTKLELIYVSKILARRKLLGLLTEKEQMEAELTEVADETNGDNKSAEDDSVIHLPEVTNEEMKEELKSLPDADISMLGNVETNPALRGDVALAIFDSAMGVLYNDLESDSQLFATSASKTDKAIEFSIQILKLFNAFSDIDREYLCDHVLTYMLSHLPQPNVEIILLDINLPLRFMTHIDVRFPDQLKLAINKYNTALAKTYASDKALKSQIATRFRESLETYLSAEPPLDANLALVIKSVIKKCTLQEQQ</sequence>
<reference evidence="7 8" key="1">
    <citation type="journal article" date="2016" name="Proc. Natl. Acad. Sci. U.S.A.">
        <title>Comparative genomics of biotechnologically important yeasts.</title>
        <authorList>
            <person name="Riley R."/>
            <person name="Haridas S."/>
            <person name="Wolfe K.H."/>
            <person name="Lopes M.R."/>
            <person name="Hittinger C.T."/>
            <person name="Goeker M."/>
            <person name="Salamov A.A."/>
            <person name="Wisecaver J.H."/>
            <person name="Long T.M."/>
            <person name="Calvey C.H."/>
            <person name="Aerts A.L."/>
            <person name="Barry K.W."/>
            <person name="Choi C."/>
            <person name="Clum A."/>
            <person name="Coughlan A.Y."/>
            <person name="Deshpande S."/>
            <person name="Douglass A.P."/>
            <person name="Hanson S.J."/>
            <person name="Klenk H.-P."/>
            <person name="LaButti K.M."/>
            <person name="Lapidus A."/>
            <person name="Lindquist E.A."/>
            <person name="Lipzen A.M."/>
            <person name="Meier-Kolthoff J.P."/>
            <person name="Ohm R.A."/>
            <person name="Otillar R.P."/>
            <person name="Pangilinan J.L."/>
            <person name="Peng Y."/>
            <person name="Rokas A."/>
            <person name="Rosa C.A."/>
            <person name="Scheuner C."/>
            <person name="Sibirny A.A."/>
            <person name="Slot J.C."/>
            <person name="Stielow J.B."/>
            <person name="Sun H."/>
            <person name="Kurtzman C.P."/>
            <person name="Blackwell M."/>
            <person name="Grigoriev I.V."/>
            <person name="Jeffries T.W."/>
        </authorList>
    </citation>
    <scope>NUCLEOTIDE SEQUENCE [LARGE SCALE GENOMIC DNA]</scope>
    <source>
        <strain evidence="7 8">DSM 6958</strain>
    </source>
</reference>
<dbReference type="STRING" id="857566.A0A1E3PS94"/>
<dbReference type="Pfam" id="PF23240">
    <property type="entry name" value="HAT_PRP39_N"/>
    <property type="match status" value="1"/>
</dbReference>
<dbReference type="InterPro" id="IPR003107">
    <property type="entry name" value="HAT"/>
</dbReference>
<organism evidence="7 8">
    <name type="scientific">Nadsonia fulvescens var. elongata DSM 6958</name>
    <dbReference type="NCBI Taxonomy" id="857566"/>
    <lineage>
        <taxon>Eukaryota</taxon>
        <taxon>Fungi</taxon>
        <taxon>Dikarya</taxon>
        <taxon>Ascomycota</taxon>
        <taxon>Saccharomycotina</taxon>
        <taxon>Dipodascomycetes</taxon>
        <taxon>Dipodascales</taxon>
        <taxon>Dipodascales incertae sedis</taxon>
        <taxon>Nadsonia</taxon>
    </lineage>
</organism>
<evidence type="ECO:0000256" key="1">
    <source>
        <dbReference type="ARBA" id="ARBA00004604"/>
    </source>
</evidence>
<dbReference type="GO" id="GO:0034388">
    <property type="term" value="C:Pwp2p-containing subcomplex of 90S preribosome"/>
    <property type="evidence" value="ECO:0007669"/>
    <property type="project" value="TreeGrafter"/>
</dbReference>
<evidence type="ECO:0000256" key="5">
    <source>
        <dbReference type="ARBA" id="ARBA00023242"/>
    </source>
</evidence>
<dbReference type="EMBL" id="KV454406">
    <property type="protein sequence ID" value="ODQ68114.1"/>
    <property type="molecule type" value="Genomic_DNA"/>
</dbReference>
<dbReference type="SMART" id="SM00386">
    <property type="entry name" value="HAT"/>
    <property type="match status" value="3"/>
</dbReference>
<keyword evidence="3" id="KW-0698">rRNA processing</keyword>
<dbReference type="PANTHER" id="PTHR23271:SF1">
    <property type="entry name" value="U3 SMALL NUCLEOLAR RNA-ASSOCIATED PROTEIN 6 HOMOLOG"/>
    <property type="match status" value="1"/>
</dbReference>
<dbReference type="Pfam" id="PF08640">
    <property type="entry name" value="U3_assoc_6"/>
    <property type="match status" value="1"/>
</dbReference>
<evidence type="ECO:0000256" key="2">
    <source>
        <dbReference type="ARBA" id="ARBA00010734"/>
    </source>
</evidence>
<dbReference type="InterPro" id="IPR011990">
    <property type="entry name" value="TPR-like_helical_dom_sf"/>
</dbReference>
<evidence type="ECO:0000313" key="8">
    <source>
        <dbReference type="Proteomes" id="UP000095009"/>
    </source>
</evidence>
<dbReference type="OrthoDB" id="28112at2759"/>
<proteinExistence type="inferred from homology"/>
<dbReference type="Gene3D" id="1.25.40.10">
    <property type="entry name" value="Tetratricopeptide repeat domain"/>
    <property type="match status" value="1"/>
</dbReference>
<comment type="similarity">
    <text evidence="2">Belongs to the UTP6 family.</text>
</comment>